<dbReference type="Proteomes" id="UP000229847">
    <property type="component" value="Unassembled WGS sequence"/>
</dbReference>
<accession>A0A2H0BJY1</accession>
<gene>
    <name evidence="1" type="ORF">COX03_00520</name>
</gene>
<dbReference type="EMBL" id="PCSW01000015">
    <property type="protein sequence ID" value="PIP57914.1"/>
    <property type="molecule type" value="Genomic_DNA"/>
</dbReference>
<organism evidence="1 2">
    <name type="scientific">Candidatus Woesebacteria bacterium CG22_combo_CG10-13_8_21_14_all_39_10</name>
    <dbReference type="NCBI Taxonomy" id="1975059"/>
    <lineage>
        <taxon>Bacteria</taxon>
        <taxon>Candidatus Woeseibacteriota</taxon>
    </lineage>
</organism>
<evidence type="ECO:0000313" key="1">
    <source>
        <dbReference type="EMBL" id="PIP57914.1"/>
    </source>
</evidence>
<reference evidence="1 2" key="1">
    <citation type="submission" date="2017-09" db="EMBL/GenBank/DDBJ databases">
        <title>Depth-based differentiation of microbial function through sediment-hosted aquifers and enrichment of novel symbionts in the deep terrestrial subsurface.</title>
        <authorList>
            <person name="Probst A.J."/>
            <person name="Ladd B."/>
            <person name="Jarett J.K."/>
            <person name="Geller-Mcgrath D.E."/>
            <person name="Sieber C.M."/>
            <person name="Emerson J.B."/>
            <person name="Anantharaman K."/>
            <person name="Thomas B.C."/>
            <person name="Malmstrom R."/>
            <person name="Stieglmeier M."/>
            <person name="Klingl A."/>
            <person name="Woyke T."/>
            <person name="Ryan C.M."/>
            <person name="Banfield J.F."/>
        </authorList>
    </citation>
    <scope>NUCLEOTIDE SEQUENCE [LARGE SCALE GENOMIC DNA]</scope>
    <source>
        <strain evidence="1">CG22_combo_CG10-13_8_21_14_all_39_10</strain>
    </source>
</reference>
<protein>
    <submittedName>
        <fullName evidence="1">Uncharacterized protein</fullName>
    </submittedName>
</protein>
<name>A0A2H0BJY1_9BACT</name>
<evidence type="ECO:0000313" key="2">
    <source>
        <dbReference type="Proteomes" id="UP000229847"/>
    </source>
</evidence>
<comment type="caution">
    <text evidence="1">The sequence shown here is derived from an EMBL/GenBank/DDBJ whole genome shotgun (WGS) entry which is preliminary data.</text>
</comment>
<dbReference type="AlphaFoldDB" id="A0A2H0BJY1"/>
<sequence>MANPEHQVYESVNNDNVVETLALFLSGRTKREDFSENNQSVLNYHLSLMEDDPKFKNAVVARKNEMAQVAGGGKRIPLYTDKELESAKAHRKHRKRRIKTCLQPELFKVESSAVENTGIFNYQSIIDPEKKLVKLHREFEKFPYWHDKNSLVAENIGYLKLKLRNIIGLPIARGKDPHVNDRFYKFLVKRIVHYDVFGIFIEYDGLKHDEPTDLGVRIHQVKNYIGEALNNNAGLREKYMNYNEFVDIYNNEWGK</sequence>
<proteinExistence type="predicted"/>